<dbReference type="EMBL" id="FOMH01000004">
    <property type="protein sequence ID" value="SFD07916.1"/>
    <property type="molecule type" value="Genomic_DNA"/>
</dbReference>
<keyword evidence="2" id="KW-1185">Reference proteome</keyword>
<dbReference type="AlphaFoldDB" id="A0A1I1PDZ1"/>
<reference evidence="2" key="1">
    <citation type="submission" date="2016-10" db="EMBL/GenBank/DDBJ databases">
        <authorList>
            <person name="Varghese N."/>
            <person name="Submissions S."/>
        </authorList>
    </citation>
    <scope>NUCLEOTIDE SEQUENCE [LARGE SCALE GENOMIC DNA]</scope>
    <source>
        <strain evidence="2">CGMCC 1.10370</strain>
    </source>
</reference>
<organism evidence="1 2">
    <name type="scientific">Flavobacterium phragmitis</name>
    <dbReference type="NCBI Taxonomy" id="739143"/>
    <lineage>
        <taxon>Bacteria</taxon>
        <taxon>Pseudomonadati</taxon>
        <taxon>Bacteroidota</taxon>
        <taxon>Flavobacteriia</taxon>
        <taxon>Flavobacteriales</taxon>
        <taxon>Flavobacteriaceae</taxon>
        <taxon>Flavobacterium</taxon>
    </lineage>
</organism>
<dbReference type="OrthoDB" id="1366989at2"/>
<dbReference type="Proteomes" id="UP000199672">
    <property type="component" value="Unassembled WGS sequence"/>
</dbReference>
<evidence type="ECO:0000313" key="2">
    <source>
        <dbReference type="Proteomes" id="UP000199672"/>
    </source>
</evidence>
<protein>
    <submittedName>
        <fullName evidence="1">Uncharacterized protein</fullName>
    </submittedName>
</protein>
<dbReference type="STRING" id="739143.SAMN05216297_10491"/>
<sequence length="65" mass="7850">MDSDKENKKKDKVEEPRVEYEVQKTKFKGIDRETFDFDTEFAKGLTPEEFKAEMSKRIKAYPWKK</sequence>
<evidence type="ECO:0000313" key="1">
    <source>
        <dbReference type="EMBL" id="SFD07916.1"/>
    </source>
</evidence>
<dbReference type="RefSeq" id="WP_091492472.1">
    <property type="nucleotide sequence ID" value="NZ_FOMH01000004.1"/>
</dbReference>
<name>A0A1I1PDZ1_9FLAO</name>
<proteinExistence type="predicted"/>
<accession>A0A1I1PDZ1</accession>
<gene>
    <name evidence="1" type="ORF">SAMN05216297_10491</name>
</gene>